<gene>
    <name evidence="7" type="ORF">CF651_21590</name>
</gene>
<dbReference type="PANTHER" id="PTHR42789:SF1">
    <property type="entry name" value="D-ISOMER SPECIFIC 2-HYDROXYACID DEHYDROGENASE FAMILY PROTEIN (AFU_ORTHOLOGUE AFUA_6G10090)"/>
    <property type="match status" value="1"/>
</dbReference>
<feature type="domain" description="D-isomer specific 2-hydroxyacid dehydrogenase NAD-binding" evidence="6">
    <location>
        <begin position="108"/>
        <end position="290"/>
    </location>
</feature>
<evidence type="ECO:0000256" key="2">
    <source>
        <dbReference type="ARBA" id="ARBA00023002"/>
    </source>
</evidence>
<dbReference type="FunFam" id="3.40.50.720:FF:000203">
    <property type="entry name" value="D-3-phosphoglycerate dehydrogenase (SerA)"/>
    <property type="match status" value="1"/>
</dbReference>
<dbReference type="PROSITE" id="PS00671">
    <property type="entry name" value="D_2_HYDROXYACID_DH_3"/>
    <property type="match status" value="1"/>
</dbReference>
<evidence type="ECO:0000256" key="3">
    <source>
        <dbReference type="ARBA" id="ARBA00023027"/>
    </source>
</evidence>
<organism evidence="7 8">
    <name type="scientific">Paenibacillus rigui</name>
    <dbReference type="NCBI Taxonomy" id="554312"/>
    <lineage>
        <taxon>Bacteria</taxon>
        <taxon>Bacillati</taxon>
        <taxon>Bacillota</taxon>
        <taxon>Bacilli</taxon>
        <taxon>Bacillales</taxon>
        <taxon>Paenibacillaceae</taxon>
        <taxon>Paenibacillus</taxon>
    </lineage>
</organism>
<keyword evidence="8" id="KW-1185">Reference proteome</keyword>
<name>A0A229ULX1_9BACL</name>
<sequence>MAKPKILQILSMYHEAGEHILQQGAELMVTHNDDEEHLCELVRDVEGIVLRAPARITPRIIDAAPRLKVISGAGVGLDNIDVHYASIKRIPVLHAPAVNSVSTAEHTVMLLLALSKSLLPFHAEMSRGNYHSRMIYSSMEVQGKRVGLVGFGRIAKEVAKRLRFGFDMKVTAWVRSDDPLKHRQAAEELEVELTTDLDQLFAQSDFVSVHIPLNSFTRGSINRHHFSRMKKGAFLINTARGGVIDQEALLEALQTGLIAGAGLDVFESEPPPSDLKLLQLPNVIVTPHVGGTTRESNYRMATTVAEQVLAVLAGSKPLYIGNPEVLEP</sequence>
<dbReference type="GO" id="GO:0016616">
    <property type="term" value="F:oxidoreductase activity, acting on the CH-OH group of donors, NAD or NADP as acceptor"/>
    <property type="evidence" value="ECO:0007669"/>
    <property type="project" value="InterPro"/>
</dbReference>
<keyword evidence="2 4" id="KW-0560">Oxidoreductase</keyword>
<dbReference type="EMBL" id="NMQW01000033">
    <property type="protein sequence ID" value="OXM84373.1"/>
    <property type="molecule type" value="Genomic_DNA"/>
</dbReference>
<dbReference type="InterPro" id="IPR050857">
    <property type="entry name" value="D-2-hydroxyacid_DH"/>
</dbReference>
<evidence type="ECO:0000259" key="6">
    <source>
        <dbReference type="Pfam" id="PF02826"/>
    </source>
</evidence>
<dbReference type="AlphaFoldDB" id="A0A229ULX1"/>
<dbReference type="Pfam" id="PF02826">
    <property type="entry name" value="2-Hacid_dh_C"/>
    <property type="match status" value="1"/>
</dbReference>
<reference evidence="7 8" key="1">
    <citation type="submission" date="2017-07" db="EMBL/GenBank/DDBJ databases">
        <title>Genome sequencing and assembly of Paenibacillus rigui.</title>
        <authorList>
            <person name="Mayilraj S."/>
        </authorList>
    </citation>
    <scope>NUCLEOTIDE SEQUENCE [LARGE SCALE GENOMIC DNA]</scope>
    <source>
        <strain evidence="7 8">JCM 16352</strain>
    </source>
</reference>
<dbReference type="Proteomes" id="UP000215509">
    <property type="component" value="Unassembled WGS sequence"/>
</dbReference>
<accession>A0A229ULX1</accession>
<evidence type="ECO:0000259" key="5">
    <source>
        <dbReference type="Pfam" id="PF00389"/>
    </source>
</evidence>
<keyword evidence="3" id="KW-0520">NAD</keyword>
<dbReference type="Gene3D" id="3.40.50.720">
    <property type="entry name" value="NAD(P)-binding Rossmann-like Domain"/>
    <property type="match status" value="2"/>
</dbReference>
<evidence type="ECO:0000313" key="7">
    <source>
        <dbReference type="EMBL" id="OXM84373.1"/>
    </source>
</evidence>
<dbReference type="InterPro" id="IPR006140">
    <property type="entry name" value="D-isomer_DH_NAD-bd"/>
</dbReference>
<feature type="domain" description="D-isomer specific 2-hydroxyacid dehydrogenase catalytic" evidence="5">
    <location>
        <begin position="13"/>
        <end position="318"/>
    </location>
</feature>
<evidence type="ECO:0000256" key="4">
    <source>
        <dbReference type="RuleBase" id="RU003719"/>
    </source>
</evidence>
<dbReference type="Pfam" id="PF00389">
    <property type="entry name" value="2-Hacid_dh"/>
    <property type="match status" value="1"/>
</dbReference>
<dbReference type="SUPFAM" id="SSF52283">
    <property type="entry name" value="Formate/glycerate dehydrogenase catalytic domain-like"/>
    <property type="match status" value="1"/>
</dbReference>
<dbReference type="OrthoDB" id="9805416at2"/>
<dbReference type="InterPro" id="IPR029753">
    <property type="entry name" value="D-isomer_DH_CS"/>
</dbReference>
<comment type="similarity">
    <text evidence="1 4">Belongs to the D-isomer specific 2-hydroxyacid dehydrogenase family.</text>
</comment>
<dbReference type="InterPro" id="IPR036291">
    <property type="entry name" value="NAD(P)-bd_dom_sf"/>
</dbReference>
<proteinExistence type="inferred from homology"/>
<dbReference type="RefSeq" id="WP_094016944.1">
    <property type="nucleotide sequence ID" value="NZ_NMQW01000033.1"/>
</dbReference>
<dbReference type="CDD" id="cd12173">
    <property type="entry name" value="PGDH_4"/>
    <property type="match status" value="1"/>
</dbReference>
<dbReference type="PANTHER" id="PTHR42789">
    <property type="entry name" value="D-ISOMER SPECIFIC 2-HYDROXYACID DEHYDROGENASE FAMILY PROTEIN (AFU_ORTHOLOGUE AFUA_6G10090)"/>
    <property type="match status" value="1"/>
</dbReference>
<dbReference type="GO" id="GO:0051287">
    <property type="term" value="F:NAD binding"/>
    <property type="evidence" value="ECO:0007669"/>
    <property type="project" value="InterPro"/>
</dbReference>
<evidence type="ECO:0000313" key="8">
    <source>
        <dbReference type="Proteomes" id="UP000215509"/>
    </source>
</evidence>
<protein>
    <submittedName>
        <fullName evidence="7">Hydroxyacid dehydrogenase</fullName>
    </submittedName>
</protein>
<dbReference type="InterPro" id="IPR006139">
    <property type="entry name" value="D-isomer_2_OHA_DH_cat_dom"/>
</dbReference>
<dbReference type="SUPFAM" id="SSF51735">
    <property type="entry name" value="NAD(P)-binding Rossmann-fold domains"/>
    <property type="match status" value="1"/>
</dbReference>
<comment type="caution">
    <text evidence="7">The sequence shown here is derived from an EMBL/GenBank/DDBJ whole genome shotgun (WGS) entry which is preliminary data.</text>
</comment>
<evidence type="ECO:0000256" key="1">
    <source>
        <dbReference type="ARBA" id="ARBA00005854"/>
    </source>
</evidence>